<dbReference type="InterPro" id="IPR036259">
    <property type="entry name" value="MFS_trans_sf"/>
</dbReference>
<evidence type="ECO:0000256" key="5">
    <source>
        <dbReference type="SAM" id="MobiDB-lite"/>
    </source>
</evidence>
<keyword evidence="9" id="KW-1185">Reference proteome</keyword>
<feature type="transmembrane region" description="Helical" evidence="6">
    <location>
        <begin position="167"/>
        <end position="189"/>
    </location>
</feature>
<keyword evidence="3 6" id="KW-1133">Transmembrane helix</keyword>
<keyword evidence="2 6" id="KW-0812">Transmembrane</keyword>
<evidence type="ECO:0000256" key="3">
    <source>
        <dbReference type="ARBA" id="ARBA00022989"/>
    </source>
</evidence>
<evidence type="ECO:0000313" key="9">
    <source>
        <dbReference type="Proteomes" id="UP001320420"/>
    </source>
</evidence>
<dbReference type="PANTHER" id="PTHR23502:SF60">
    <property type="entry name" value="MAJOR FACILITATOR SUPERFAMILY (MFS) PROFILE DOMAIN-CONTAINING PROTEIN-RELATED"/>
    <property type="match status" value="1"/>
</dbReference>
<feature type="transmembrane region" description="Helical" evidence="6">
    <location>
        <begin position="201"/>
        <end position="224"/>
    </location>
</feature>
<name>A0AAN9YW67_9PEZI</name>
<feature type="transmembrane region" description="Helical" evidence="6">
    <location>
        <begin position="79"/>
        <end position="101"/>
    </location>
</feature>
<dbReference type="PROSITE" id="PS50850">
    <property type="entry name" value="MFS"/>
    <property type="match status" value="1"/>
</dbReference>
<feature type="transmembrane region" description="Helical" evidence="6">
    <location>
        <begin position="505"/>
        <end position="527"/>
    </location>
</feature>
<feature type="compositionally biased region" description="Low complexity" evidence="5">
    <location>
        <begin position="28"/>
        <end position="44"/>
    </location>
</feature>
<comment type="caution">
    <text evidence="8">The sequence shown here is derived from an EMBL/GenBank/DDBJ whole genome shotgun (WGS) entry which is preliminary data.</text>
</comment>
<feature type="transmembrane region" description="Helical" evidence="6">
    <location>
        <begin position="306"/>
        <end position="325"/>
    </location>
</feature>
<dbReference type="CDD" id="cd17323">
    <property type="entry name" value="MFS_Tpo1_MDR_like"/>
    <property type="match status" value="1"/>
</dbReference>
<feature type="domain" description="Major facilitator superfamily (MFS) profile" evidence="7">
    <location>
        <begin position="76"/>
        <end position="532"/>
    </location>
</feature>
<feature type="transmembrane region" description="Helical" evidence="6">
    <location>
        <begin position="113"/>
        <end position="130"/>
    </location>
</feature>
<accession>A0AAN9YW67</accession>
<dbReference type="Gene3D" id="1.20.1250.20">
    <property type="entry name" value="MFS general substrate transporter like domains"/>
    <property type="match status" value="1"/>
</dbReference>
<reference evidence="8 9" key="1">
    <citation type="submission" date="2024-02" db="EMBL/GenBank/DDBJ databases">
        <title>De novo assembly and annotation of 12 fungi associated with fruit tree decline syndrome in Ontario, Canada.</title>
        <authorList>
            <person name="Sulman M."/>
            <person name="Ellouze W."/>
            <person name="Ilyukhin E."/>
        </authorList>
    </citation>
    <scope>NUCLEOTIDE SEQUENCE [LARGE SCALE GENOMIC DNA]</scope>
    <source>
        <strain evidence="8 9">M11/M66-122</strain>
    </source>
</reference>
<dbReference type="EMBL" id="JAKJXP020000006">
    <property type="protein sequence ID" value="KAK7756664.1"/>
    <property type="molecule type" value="Genomic_DNA"/>
</dbReference>
<comment type="subcellular location">
    <subcellularLocation>
        <location evidence="1">Membrane</location>
        <topology evidence="1">Multi-pass membrane protein</topology>
    </subcellularLocation>
</comment>
<feature type="transmembrane region" description="Helical" evidence="6">
    <location>
        <begin position="142"/>
        <end position="161"/>
    </location>
</feature>
<sequence length="552" mass="60035">MTANHHDEIMPAAAADNLEMAPIPPPSASAGTGTLTSTAAAAATKQSDRDPLLVQFDQPYDPENPLDWRKGKKWAVTDVLSATGFNRIMVSTIIAPALTTIAADLSMSPAESAMALSIYLLATAFGPLFIGPLSEIYGREVILHASSVWFLVWNFACGWARTKEFLIAARFLAGFGASAIYALAGGVLGDIWRPEQRGQSLGIYLLIPLLAVAVGPIIGGFMAARVTWRWMFWSTSIFQAVMTVMSIFTFKETYGPLILQRRAARLRRETGNPGYRAETRDTGRSALAVLASAFTRPLRLLAFHPIIQVMAVLSAFEYGVLYIVLSTFSELWTSRYGQSVEISGLHYIACSLGELIGSQVGARSMDFLFRRRKQRAEKQQSPTDAAASHDIIESGSGSGSDGATGDDSPESRLPLSFPGLFIMPLGMIWYGWAAERGLHWAVVDAAVVFMLFGMQMGSMSQSAYVIDVYHEHASSAMAAEQFARSLTAFCFPLFAPAMYKALGYGWGNTTIALVGLVLSAPPLFYLWRCGARLRAKASIEWECNFSEASGED</sequence>
<proteinExistence type="predicted"/>
<dbReference type="GO" id="GO:0022857">
    <property type="term" value="F:transmembrane transporter activity"/>
    <property type="evidence" value="ECO:0007669"/>
    <property type="project" value="InterPro"/>
</dbReference>
<evidence type="ECO:0000259" key="7">
    <source>
        <dbReference type="PROSITE" id="PS50850"/>
    </source>
</evidence>
<feature type="region of interest" description="Disordered" evidence="5">
    <location>
        <begin position="19"/>
        <end position="46"/>
    </location>
</feature>
<protein>
    <recommendedName>
        <fullName evidence="7">Major facilitator superfamily (MFS) profile domain-containing protein</fullName>
    </recommendedName>
</protein>
<dbReference type="AlphaFoldDB" id="A0AAN9YW67"/>
<gene>
    <name evidence="8" type="ORF">SLS62_001502</name>
</gene>
<evidence type="ECO:0000256" key="1">
    <source>
        <dbReference type="ARBA" id="ARBA00004141"/>
    </source>
</evidence>
<dbReference type="InterPro" id="IPR011701">
    <property type="entry name" value="MFS"/>
</dbReference>
<dbReference type="PANTHER" id="PTHR23502">
    <property type="entry name" value="MAJOR FACILITATOR SUPERFAMILY"/>
    <property type="match status" value="1"/>
</dbReference>
<dbReference type="InterPro" id="IPR020846">
    <property type="entry name" value="MFS_dom"/>
</dbReference>
<evidence type="ECO:0000313" key="8">
    <source>
        <dbReference type="EMBL" id="KAK7756664.1"/>
    </source>
</evidence>
<dbReference type="Proteomes" id="UP001320420">
    <property type="component" value="Unassembled WGS sequence"/>
</dbReference>
<dbReference type="Pfam" id="PF07690">
    <property type="entry name" value="MFS_1"/>
    <property type="match status" value="1"/>
</dbReference>
<feature type="transmembrane region" description="Helical" evidence="6">
    <location>
        <begin position="413"/>
        <end position="432"/>
    </location>
</feature>
<feature type="transmembrane region" description="Helical" evidence="6">
    <location>
        <begin position="438"/>
        <end position="454"/>
    </location>
</feature>
<dbReference type="GO" id="GO:0016020">
    <property type="term" value="C:membrane"/>
    <property type="evidence" value="ECO:0007669"/>
    <property type="project" value="UniProtKB-SubCell"/>
</dbReference>
<dbReference type="SUPFAM" id="SSF103473">
    <property type="entry name" value="MFS general substrate transporter"/>
    <property type="match status" value="1"/>
</dbReference>
<feature type="transmembrane region" description="Helical" evidence="6">
    <location>
        <begin position="230"/>
        <end position="250"/>
    </location>
</feature>
<organism evidence="8 9">
    <name type="scientific">Diatrype stigma</name>
    <dbReference type="NCBI Taxonomy" id="117547"/>
    <lineage>
        <taxon>Eukaryota</taxon>
        <taxon>Fungi</taxon>
        <taxon>Dikarya</taxon>
        <taxon>Ascomycota</taxon>
        <taxon>Pezizomycotina</taxon>
        <taxon>Sordariomycetes</taxon>
        <taxon>Xylariomycetidae</taxon>
        <taxon>Xylariales</taxon>
        <taxon>Diatrypaceae</taxon>
        <taxon>Diatrype</taxon>
    </lineage>
</organism>
<keyword evidence="4 6" id="KW-0472">Membrane</keyword>
<evidence type="ECO:0000256" key="2">
    <source>
        <dbReference type="ARBA" id="ARBA00022692"/>
    </source>
</evidence>
<evidence type="ECO:0000256" key="4">
    <source>
        <dbReference type="ARBA" id="ARBA00023136"/>
    </source>
</evidence>
<evidence type="ECO:0000256" key="6">
    <source>
        <dbReference type="SAM" id="Phobius"/>
    </source>
</evidence>
<feature type="region of interest" description="Disordered" evidence="5">
    <location>
        <begin position="376"/>
        <end position="410"/>
    </location>
</feature>